<evidence type="ECO:0000259" key="5">
    <source>
        <dbReference type="Pfam" id="PF04153"/>
    </source>
</evidence>
<dbReference type="InterPro" id="IPR040168">
    <property type="entry name" value="Not2/3/5"/>
</dbReference>
<organism evidence="6 7">
    <name type="scientific">Tetrahymena thermophila (strain SB210)</name>
    <dbReference type="NCBI Taxonomy" id="312017"/>
    <lineage>
        <taxon>Eukaryota</taxon>
        <taxon>Sar</taxon>
        <taxon>Alveolata</taxon>
        <taxon>Ciliophora</taxon>
        <taxon>Intramacronucleata</taxon>
        <taxon>Oligohymenophorea</taxon>
        <taxon>Hymenostomatida</taxon>
        <taxon>Tetrahymenina</taxon>
        <taxon>Tetrahymenidae</taxon>
        <taxon>Tetrahymena</taxon>
    </lineage>
</organism>
<accession>Q22W25</accession>
<proteinExistence type="inferred from homology"/>
<dbReference type="EMBL" id="GG662820">
    <property type="protein sequence ID" value="EAR89592.2"/>
    <property type="molecule type" value="Genomic_DNA"/>
</dbReference>
<dbReference type="InterPro" id="IPR038635">
    <property type="entry name" value="CCR4-NOT_su2/3/5_C_sf"/>
</dbReference>
<evidence type="ECO:0000256" key="2">
    <source>
        <dbReference type="ARBA" id="ARBA00023015"/>
    </source>
</evidence>
<dbReference type="GO" id="GO:0006355">
    <property type="term" value="P:regulation of DNA-templated transcription"/>
    <property type="evidence" value="ECO:0007669"/>
    <property type="project" value="InterPro"/>
</dbReference>
<dbReference type="GeneID" id="7833957"/>
<keyword evidence="7" id="KW-1185">Reference proteome</keyword>
<dbReference type="Proteomes" id="UP000009168">
    <property type="component" value="Unassembled WGS sequence"/>
</dbReference>
<dbReference type="Gene3D" id="2.30.30.1020">
    <property type="entry name" value="CCR4-NOT complex subunit 2/3/5, C-terminal domain"/>
    <property type="match status" value="1"/>
</dbReference>
<evidence type="ECO:0000256" key="1">
    <source>
        <dbReference type="ARBA" id="ARBA00007682"/>
    </source>
</evidence>
<dbReference type="PANTHER" id="PTHR23326">
    <property type="entry name" value="CCR4 NOT-RELATED"/>
    <property type="match status" value="1"/>
</dbReference>
<evidence type="ECO:0000313" key="6">
    <source>
        <dbReference type="EMBL" id="EAR89592.2"/>
    </source>
</evidence>
<dbReference type="InParanoid" id="Q22W25"/>
<feature type="domain" description="NOT2/NOT3/NOT5 C-terminal" evidence="5">
    <location>
        <begin position="291"/>
        <end position="397"/>
    </location>
</feature>
<evidence type="ECO:0000256" key="3">
    <source>
        <dbReference type="ARBA" id="ARBA00023163"/>
    </source>
</evidence>
<keyword evidence="3" id="KW-0804">Transcription</keyword>
<dbReference type="eggNOG" id="KOG2150">
    <property type="taxonomic scope" value="Eukaryota"/>
</dbReference>
<feature type="region of interest" description="Disordered" evidence="4">
    <location>
        <begin position="131"/>
        <end position="153"/>
    </location>
</feature>
<sequence length="403" mass="47980">MSKKRTPEEVEEAAKNVLKLCESVENQIKSLKQDQHSNDQRDSIVKAISRDLSNLKSIRKNQLTDVVLKQHGSFQFQFNKEAIYTLQNIVNHADNVIRKVEQNFPNAQKDEFLQWYQDFREIMNHRIKELKQKQQQPNNKKVKKPLNQKQNDKNDQLIEAIEFHQQKLDEIKMFLESHINISIPIDSLTAVKQALKDIFNSDSQDELINNENIKFHYDTIESVYESDSTSTTKQEVPQTAGTNSSFTLFNKSKLLASQQERKKDFSYLTNMLQTSFNNSIQQSDFYPSELTKVSTSNKSLFPKYKMLSEDVFSKFDLETLFFIFYFQKNTYEQYNAAKTLKNKSWRYHKKYMTWFQRLEAPKIQEEEYEQGTYVIFDYEKGWIQRKKVDFNFKYTYLEDELKV</sequence>
<protein>
    <submittedName>
        <fullName evidence="6">NOT2/NOT3/NOT5 family protein</fullName>
    </submittedName>
</protein>
<evidence type="ECO:0000313" key="7">
    <source>
        <dbReference type="Proteomes" id="UP000009168"/>
    </source>
</evidence>
<keyword evidence="2" id="KW-0805">Transcription regulation</keyword>
<dbReference type="KEGG" id="tet:TTHERM_00161070"/>
<dbReference type="RefSeq" id="XP_001009837.2">
    <property type="nucleotide sequence ID" value="XM_001009837.2"/>
</dbReference>
<dbReference type="HOGENOM" id="CLU_699256_0_0_1"/>
<comment type="similarity">
    <text evidence="1">Belongs to the CNOT2/3/5 family.</text>
</comment>
<name>Q22W25_TETTS</name>
<dbReference type="InterPro" id="IPR007282">
    <property type="entry name" value="NOT2/3/5_C"/>
</dbReference>
<gene>
    <name evidence="6" type="ORF">TTHERM_00161070</name>
</gene>
<dbReference type="STRING" id="312017.Q22W25"/>
<dbReference type="AlphaFoldDB" id="Q22W25"/>
<dbReference type="OrthoDB" id="293823at2759"/>
<reference evidence="7" key="1">
    <citation type="journal article" date="2006" name="PLoS Biol.">
        <title>Macronuclear genome sequence of the ciliate Tetrahymena thermophila, a model eukaryote.</title>
        <authorList>
            <person name="Eisen J.A."/>
            <person name="Coyne R.S."/>
            <person name="Wu M."/>
            <person name="Wu D."/>
            <person name="Thiagarajan M."/>
            <person name="Wortman J.R."/>
            <person name="Badger J.H."/>
            <person name="Ren Q."/>
            <person name="Amedeo P."/>
            <person name="Jones K.M."/>
            <person name="Tallon L.J."/>
            <person name="Delcher A.L."/>
            <person name="Salzberg S.L."/>
            <person name="Silva J.C."/>
            <person name="Haas B.J."/>
            <person name="Majoros W.H."/>
            <person name="Farzad M."/>
            <person name="Carlton J.M."/>
            <person name="Smith R.K. Jr."/>
            <person name="Garg J."/>
            <person name="Pearlman R.E."/>
            <person name="Karrer K.M."/>
            <person name="Sun L."/>
            <person name="Manning G."/>
            <person name="Elde N.C."/>
            <person name="Turkewitz A.P."/>
            <person name="Asai D.J."/>
            <person name="Wilkes D.E."/>
            <person name="Wang Y."/>
            <person name="Cai H."/>
            <person name="Collins K."/>
            <person name="Stewart B.A."/>
            <person name="Lee S.R."/>
            <person name="Wilamowska K."/>
            <person name="Weinberg Z."/>
            <person name="Ruzzo W.L."/>
            <person name="Wloga D."/>
            <person name="Gaertig J."/>
            <person name="Frankel J."/>
            <person name="Tsao C.-C."/>
            <person name="Gorovsky M.A."/>
            <person name="Keeling P.J."/>
            <person name="Waller R.F."/>
            <person name="Patron N.J."/>
            <person name="Cherry J.M."/>
            <person name="Stover N.A."/>
            <person name="Krieger C.J."/>
            <person name="del Toro C."/>
            <person name="Ryder H.F."/>
            <person name="Williamson S.C."/>
            <person name="Barbeau R.A."/>
            <person name="Hamilton E.P."/>
            <person name="Orias E."/>
        </authorList>
    </citation>
    <scope>NUCLEOTIDE SEQUENCE [LARGE SCALE GENOMIC DNA]</scope>
    <source>
        <strain evidence="7">SB210</strain>
    </source>
</reference>
<dbReference type="Pfam" id="PF04153">
    <property type="entry name" value="NOT2_3_5_C"/>
    <property type="match status" value="1"/>
</dbReference>
<evidence type="ECO:0000256" key="4">
    <source>
        <dbReference type="SAM" id="MobiDB-lite"/>
    </source>
</evidence>
<dbReference type="GO" id="GO:0030015">
    <property type="term" value="C:CCR4-NOT core complex"/>
    <property type="evidence" value="ECO:0007669"/>
    <property type="project" value="InterPro"/>
</dbReference>